<dbReference type="SMART" id="SM00213">
    <property type="entry name" value="UBQ"/>
    <property type="match status" value="1"/>
</dbReference>
<evidence type="ECO:0000259" key="1">
    <source>
        <dbReference type="PROSITE" id="PS50053"/>
    </source>
</evidence>
<reference evidence="2" key="1">
    <citation type="submission" date="2022-07" db="EMBL/GenBank/DDBJ databases">
        <title>Phylogenomic reconstructions and comparative analyses of Kickxellomycotina fungi.</title>
        <authorList>
            <person name="Reynolds N.K."/>
            <person name="Stajich J.E."/>
            <person name="Barry K."/>
            <person name="Grigoriev I.V."/>
            <person name="Crous P."/>
            <person name="Smith M.E."/>
        </authorList>
    </citation>
    <scope>NUCLEOTIDE SEQUENCE</scope>
    <source>
        <strain evidence="2">RSA 567</strain>
    </source>
</reference>
<dbReference type="OrthoDB" id="1043111at2759"/>
<keyword evidence="3" id="KW-1185">Reference proteome</keyword>
<gene>
    <name evidence="2" type="ORF">H4R34_000143</name>
</gene>
<dbReference type="SUPFAM" id="SSF54236">
    <property type="entry name" value="Ubiquitin-like"/>
    <property type="match status" value="1"/>
</dbReference>
<dbReference type="InterPro" id="IPR039540">
    <property type="entry name" value="UBL3-like_ubiquitin_dom"/>
</dbReference>
<dbReference type="PANTHER" id="PTHR13169">
    <property type="entry name" value="UBIQUITIN-LIKE PROTEIN 3 HCG-1 PROTEIN"/>
    <property type="match status" value="1"/>
</dbReference>
<evidence type="ECO:0000313" key="2">
    <source>
        <dbReference type="EMBL" id="KAJ1985185.1"/>
    </source>
</evidence>
<dbReference type="InterPro" id="IPR000626">
    <property type="entry name" value="Ubiquitin-like_dom"/>
</dbReference>
<dbReference type="Gene3D" id="3.10.20.90">
    <property type="entry name" value="Phosphatidylinositol 3-kinase Catalytic Subunit, Chain A, domain 1"/>
    <property type="match status" value="1"/>
</dbReference>
<dbReference type="PROSITE" id="PS50053">
    <property type="entry name" value="UBIQUITIN_2"/>
    <property type="match status" value="1"/>
</dbReference>
<dbReference type="PANTHER" id="PTHR13169:SF0">
    <property type="entry name" value="UBIQUITIN-LIKE PROTEIN 3"/>
    <property type="match status" value="1"/>
</dbReference>
<evidence type="ECO:0000313" key="3">
    <source>
        <dbReference type="Proteomes" id="UP001151582"/>
    </source>
</evidence>
<dbReference type="EMBL" id="JANBQB010000003">
    <property type="protein sequence ID" value="KAJ1985185.1"/>
    <property type="molecule type" value="Genomic_DNA"/>
</dbReference>
<feature type="domain" description="Ubiquitin-like" evidence="1">
    <location>
        <begin position="28"/>
        <end position="106"/>
    </location>
</feature>
<organism evidence="2 3">
    <name type="scientific">Dimargaris verticillata</name>
    <dbReference type="NCBI Taxonomy" id="2761393"/>
    <lineage>
        <taxon>Eukaryota</taxon>
        <taxon>Fungi</taxon>
        <taxon>Fungi incertae sedis</taxon>
        <taxon>Zoopagomycota</taxon>
        <taxon>Kickxellomycotina</taxon>
        <taxon>Dimargaritomycetes</taxon>
        <taxon>Dimargaritales</taxon>
        <taxon>Dimargaritaceae</taxon>
        <taxon>Dimargaris</taxon>
    </lineage>
</organism>
<name>A0A9W8EG60_9FUNG</name>
<accession>A0A9W8EG60</accession>
<dbReference type="Pfam" id="PF13881">
    <property type="entry name" value="Rad60-SLD_2"/>
    <property type="match status" value="1"/>
</dbReference>
<dbReference type="InterPro" id="IPR029071">
    <property type="entry name" value="Ubiquitin-like_domsf"/>
</dbReference>
<dbReference type="Proteomes" id="UP001151582">
    <property type="component" value="Unassembled WGS sequence"/>
</dbReference>
<dbReference type="AlphaFoldDB" id="A0A9W8EG60"/>
<proteinExistence type="predicted"/>
<comment type="caution">
    <text evidence="2">The sequence shown here is derived from an EMBL/GenBank/DDBJ whole genome shotgun (WGS) entry which is preliminary data.</text>
</comment>
<dbReference type="InterPro" id="IPR040015">
    <property type="entry name" value="UBL3-like"/>
</dbReference>
<sequence>MSAPDAVTEPPAQAAATPAAPKLACNTVHLTCLLVSGKRHTFTFAPTLSIGQAKQQVFDQWPKEWEGERPASAHLLRLVYLGRFLDDASTLADNKLLPGKPTIVHLVIKVIPGTDSSDDPKAHDKVPQCQCIIF</sequence>
<protein>
    <recommendedName>
        <fullName evidence="1">Ubiquitin-like domain-containing protein</fullName>
    </recommendedName>
</protein>